<dbReference type="SUPFAM" id="SSF54060">
    <property type="entry name" value="His-Me finger endonucleases"/>
    <property type="match status" value="1"/>
</dbReference>
<dbReference type="InterPro" id="IPR044930">
    <property type="entry name" value="Homing_endonuclease_His-Me"/>
</dbReference>
<evidence type="ECO:0000313" key="3">
    <source>
        <dbReference type="Proteomes" id="UP000240685"/>
    </source>
</evidence>
<organism evidence="2 3">
    <name type="scientific">Klebsiella phage myPSH1235</name>
    <dbReference type="NCBI Taxonomy" id="2099390"/>
    <lineage>
        <taxon>Viruses</taxon>
        <taxon>Duplodnaviria</taxon>
        <taxon>Heunggongvirae</taxon>
        <taxon>Uroviricota</taxon>
        <taxon>Caudoviricetes</taxon>
        <taxon>Autographivirales</taxon>
        <taxon>Autoscriptoviridae</taxon>
        <taxon>Slopekvirinae</taxon>
        <taxon>Drulisvirus</taxon>
        <taxon>Drulisvirus myPSH1235</taxon>
    </lineage>
</organism>
<protein>
    <recommendedName>
        <fullName evidence="1">HNH nuclease domain-containing protein</fullName>
    </recommendedName>
</protein>
<dbReference type="EMBL" id="MG972768">
    <property type="protein sequence ID" value="AVP40065.1"/>
    <property type="molecule type" value="Genomic_DNA"/>
</dbReference>
<keyword evidence="3" id="KW-1185">Reference proteome</keyword>
<evidence type="ECO:0000313" key="2">
    <source>
        <dbReference type="EMBL" id="AVP40065.1"/>
    </source>
</evidence>
<accession>A0A2P1MWV5</accession>
<evidence type="ECO:0000259" key="1">
    <source>
        <dbReference type="Pfam" id="PF13392"/>
    </source>
</evidence>
<dbReference type="InterPro" id="IPR044925">
    <property type="entry name" value="His-Me_finger_sf"/>
</dbReference>
<dbReference type="InterPro" id="IPR003615">
    <property type="entry name" value="HNH_nuc"/>
</dbReference>
<dbReference type="Pfam" id="PF13392">
    <property type="entry name" value="HNH_3"/>
    <property type="match status" value="1"/>
</dbReference>
<feature type="domain" description="HNH nuclease" evidence="1">
    <location>
        <begin position="47"/>
        <end position="73"/>
    </location>
</feature>
<proteinExistence type="predicted"/>
<name>A0A2P1MWV5_9CAUD</name>
<reference evidence="2 3" key="1">
    <citation type="submission" date="2018-02" db="EMBL/GenBank/DDBJ databases">
        <title>Isolation and Therapeutic Characterization of Lytic Bacteriophages against Klebsiella pneumoniae.</title>
        <authorList>
            <person name="Ramesh N."/>
            <person name="Prasanth M."/>
            <person name="Tamhankar A.J."/>
            <person name="Lundborg C.S."/>
        </authorList>
    </citation>
    <scope>NUCLEOTIDE SEQUENCE [LARGE SCALE GENOMIC DNA]</scope>
</reference>
<dbReference type="Gene3D" id="3.90.75.10">
    <property type="entry name" value="Homing Intron 3 (I-ppo) Encoded Endonuclease, Chain A"/>
    <property type="match status" value="1"/>
</dbReference>
<dbReference type="Proteomes" id="UP000240685">
    <property type="component" value="Segment"/>
</dbReference>
<dbReference type="GO" id="GO:0004519">
    <property type="term" value="F:endonuclease activity"/>
    <property type="evidence" value="ECO:0007669"/>
    <property type="project" value="InterPro"/>
</dbReference>
<sequence length="144" mass="16007">MNTPCIPTTYRLNNSGYGSCRYMGKRVGAHVAAYLIANNLTPDDVVGKVVMHKCDNRTCVNPEHLELGTQSDNILDGYQKGRIGQGEQLRKRNLKLSNADVASIKSRLVKGRGGNCKELAAEFGVHWMYILQVAKGYHDGRKRD</sequence>
<gene>
    <name evidence="2" type="ORF">PSH1235_017</name>
</gene>